<dbReference type="GO" id="GO:0022625">
    <property type="term" value="C:cytosolic large ribosomal subunit"/>
    <property type="evidence" value="ECO:0007669"/>
    <property type="project" value="TreeGrafter"/>
</dbReference>
<dbReference type="InterPro" id="IPR005727">
    <property type="entry name" value="Ribosomal_uL22_bac/chlpt-type"/>
</dbReference>
<dbReference type="InterPro" id="IPR047867">
    <property type="entry name" value="Ribosomal_uL22_bac/org-type"/>
</dbReference>
<evidence type="ECO:0000256" key="9">
    <source>
        <dbReference type="RuleBase" id="RU004006"/>
    </source>
</evidence>
<dbReference type="InterPro" id="IPR001063">
    <property type="entry name" value="Ribosomal_uL22"/>
</dbReference>
<dbReference type="SUPFAM" id="SSF54843">
    <property type="entry name" value="Ribosomal protein L22"/>
    <property type="match status" value="1"/>
</dbReference>
<dbReference type="PANTHER" id="PTHR13501:SF8">
    <property type="entry name" value="LARGE RIBOSOMAL SUBUNIT PROTEIN UL22M"/>
    <property type="match status" value="1"/>
</dbReference>
<sequence length="121" mass="13791">MIARAVKRYERVSPRKVKMILDVIRGKGIKEARATLQFHPSRSKIPILKTLNSAVANFKNNVGTLRVDDSALYVKEAKVDEGPMLKRWRPGFRGTADMIRRRTCHITVTIDSYKPIERKGG</sequence>
<comment type="function">
    <text evidence="7">The globular domain of the protein is located near the polypeptide exit tunnel on the outside of the subunit, while an extended beta-hairpin is found that lines the wall of the exit tunnel in the center of the 70S ribosome.</text>
</comment>
<evidence type="ECO:0000313" key="11">
    <source>
        <dbReference type="EMBL" id="KPK63572.1"/>
    </source>
</evidence>
<gene>
    <name evidence="7" type="primary">rplV</name>
    <name evidence="11" type="ORF">AMJ83_06615</name>
</gene>
<dbReference type="AlphaFoldDB" id="A0A0S8FUG1"/>
<evidence type="ECO:0000256" key="1">
    <source>
        <dbReference type="ARBA" id="ARBA00009451"/>
    </source>
</evidence>
<evidence type="ECO:0000256" key="5">
    <source>
        <dbReference type="ARBA" id="ARBA00023274"/>
    </source>
</evidence>
<evidence type="ECO:0000256" key="8">
    <source>
        <dbReference type="RuleBase" id="RU004005"/>
    </source>
</evidence>
<dbReference type="GO" id="GO:0006412">
    <property type="term" value="P:translation"/>
    <property type="evidence" value="ECO:0007669"/>
    <property type="project" value="UniProtKB-UniRule"/>
</dbReference>
<dbReference type="EMBL" id="LJUJ01000011">
    <property type="protein sequence ID" value="KPK63572.1"/>
    <property type="molecule type" value="Genomic_DNA"/>
</dbReference>
<comment type="caution">
    <text evidence="11">The sequence shown here is derived from an EMBL/GenBank/DDBJ whole genome shotgun (WGS) entry which is preliminary data.</text>
</comment>
<comment type="subunit">
    <text evidence="7 9">Part of the 50S ribosomal subunit.</text>
</comment>
<name>A0A0S8FUG1_UNCW3</name>
<evidence type="ECO:0000256" key="6">
    <source>
        <dbReference type="ARBA" id="ARBA00035207"/>
    </source>
</evidence>
<evidence type="ECO:0000256" key="2">
    <source>
        <dbReference type="ARBA" id="ARBA00022730"/>
    </source>
</evidence>
<dbReference type="NCBIfam" id="TIGR01044">
    <property type="entry name" value="rplV_bact"/>
    <property type="match status" value="1"/>
</dbReference>
<evidence type="ECO:0000256" key="4">
    <source>
        <dbReference type="ARBA" id="ARBA00022980"/>
    </source>
</evidence>
<dbReference type="Proteomes" id="UP000051373">
    <property type="component" value="Unassembled WGS sequence"/>
</dbReference>
<dbReference type="Gene3D" id="3.90.470.10">
    <property type="entry name" value="Ribosomal protein L22/L17"/>
    <property type="match status" value="1"/>
</dbReference>
<accession>A0A0S8FUG1</accession>
<keyword evidence="2 7" id="KW-0699">rRNA-binding</keyword>
<dbReference type="PANTHER" id="PTHR13501">
    <property type="entry name" value="CHLOROPLAST 50S RIBOSOMAL PROTEIN L22-RELATED"/>
    <property type="match status" value="1"/>
</dbReference>
<dbReference type="CDD" id="cd00336">
    <property type="entry name" value="Ribosomal_L22"/>
    <property type="match status" value="1"/>
</dbReference>
<organism evidence="11 12">
    <name type="scientific">candidate division WOR_3 bacterium SM23_42</name>
    <dbReference type="NCBI Taxonomy" id="1703779"/>
    <lineage>
        <taxon>Bacteria</taxon>
        <taxon>Bacteria division WOR-3</taxon>
    </lineage>
</organism>
<dbReference type="InterPro" id="IPR036394">
    <property type="entry name" value="Ribosomal_uL22_sf"/>
</dbReference>
<comment type="similarity">
    <text evidence="1 7 8">Belongs to the universal ribosomal protein uL22 family.</text>
</comment>
<dbReference type="Pfam" id="PF00237">
    <property type="entry name" value="Ribosomal_L22"/>
    <property type="match status" value="1"/>
</dbReference>
<dbReference type="GO" id="GO:0019843">
    <property type="term" value="F:rRNA binding"/>
    <property type="evidence" value="ECO:0007669"/>
    <property type="project" value="UniProtKB-UniRule"/>
</dbReference>
<reference evidence="11 12" key="1">
    <citation type="journal article" date="2015" name="Microbiome">
        <title>Genomic resolution of linkages in carbon, nitrogen, and sulfur cycling among widespread estuary sediment bacteria.</title>
        <authorList>
            <person name="Baker B.J."/>
            <person name="Lazar C.S."/>
            <person name="Teske A.P."/>
            <person name="Dick G.J."/>
        </authorList>
    </citation>
    <scope>NUCLEOTIDE SEQUENCE [LARGE SCALE GENOMIC DNA]</scope>
    <source>
        <strain evidence="11">SM23_42</strain>
    </source>
</reference>
<dbReference type="GO" id="GO:0003735">
    <property type="term" value="F:structural constituent of ribosome"/>
    <property type="evidence" value="ECO:0007669"/>
    <property type="project" value="InterPro"/>
</dbReference>
<keyword evidence="5 7" id="KW-0687">Ribonucleoprotein</keyword>
<evidence type="ECO:0000313" key="12">
    <source>
        <dbReference type="Proteomes" id="UP000051373"/>
    </source>
</evidence>
<dbReference type="HAMAP" id="MF_01331_B">
    <property type="entry name" value="Ribosomal_uL22_B"/>
    <property type="match status" value="1"/>
</dbReference>
<comment type="function">
    <text evidence="7 10">This protein binds specifically to 23S rRNA; its binding is stimulated by other ribosomal proteins, e.g., L4, L17, and L20. It is important during the early stages of 50S assembly. It makes multiple contacts with different domains of the 23S rRNA in the assembled 50S subunit and ribosome.</text>
</comment>
<keyword evidence="3 7" id="KW-0694">RNA-binding</keyword>
<proteinExistence type="inferred from homology"/>
<dbReference type="STRING" id="1703779.AMJ83_06615"/>
<evidence type="ECO:0000256" key="3">
    <source>
        <dbReference type="ARBA" id="ARBA00022884"/>
    </source>
</evidence>
<protein>
    <recommendedName>
        <fullName evidence="6 7">Large ribosomal subunit protein uL22</fullName>
    </recommendedName>
</protein>
<evidence type="ECO:0000256" key="10">
    <source>
        <dbReference type="RuleBase" id="RU004008"/>
    </source>
</evidence>
<evidence type="ECO:0000256" key="7">
    <source>
        <dbReference type="HAMAP-Rule" id="MF_01331"/>
    </source>
</evidence>
<keyword evidence="4 7" id="KW-0689">Ribosomal protein</keyword>